<proteinExistence type="predicted"/>
<reference evidence="1 2" key="1">
    <citation type="submission" date="2017-11" db="EMBL/GenBank/DDBJ databases">
        <title>Evolution of Phototrophy in the Chloroflexi Phylum Driven by Horizontal Gene Transfer.</title>
        <authorList>
            <person name="Ward L.M."/>
            <person name="Hemp J."/>
            <person name="Shih P.M."/>
            <person name="Mcglynn S.E."/>
            <person name="Fischer W."/>
        </authorList>
    </citation>
    <scope>NUCLEOTIDE SEQUENCE [LARGE SCALE GENOMIC DNA]</scope>
    <source>
        <strain evidence="1">CP2_2F</strain>
    </source>
</reference>
<dbReference type="EMBL" id="PGTK01000004">
    <property type="protein sequence ID" value="PJF31153.1"/>
    <property type="molecule type" value="Genomic_DNA"/>
</dbReference>
<name>A0A2M8P0U1_9CHLR</name>
<gene>
    <name evidence="1" type="ORF">CUN51_04595</name>
</gene>
<evidence type="ECO:0000313" key="2">
    <source>
        <dbReference type="Proteomes" id="UP000228921"/>
    </source>
</evidence>
<protein>
    <recommendedName>
        <fullName evidence="3">Orc1-like AAA ATPase domain-containing protein</fullName>
    </recommendedName>
</protein>
<dbReference type="Proteomes" id="UP000228921">
    <property type="component" value="Unassembled WGS sequence"/>
</dbReference>
<sequence>MSYSYYTPPMRDPKPRHPLDYRMNLTASILTGLSRGECCALIGVGSSGKSRFMLHLTRPETAQYHLGDDAFTHFLVLVECNAWLERTVWAAYESIAYNLVSALQPVENPIVQSVRPRLESMYDAVVRERSIAFRYLTSGLDELMRGTRLKFTLCFDEFDYVMSEFDAQLFRNLRALRNRFKYQLTYLVTTRYPMPYQRPPERRAEAEEFYELFTDNTFAIGPYDLKDSEIMIKELEARLNFPLRRETRDMLIDICGGHPGLMRSAFNLLETLKEQPATPKRMGELLINEQMTWKECQRIWESLTGAERAALKRLATGRNTAQDEPTLTELKAKGLVVEKQGQGRRVFSLIVQEFAKQQPD</sequence>
<evidence type="ECO:0008006" key="3">
    <source>
        <dbReference type="Google" id="ProtNLM"/>
    </source>
</evidence>
<evidence type="ECO:0000313" key="1">
    <source>
        <dbReference type="EMBL" id="PJF31153.1"/>
    </source>
</evidence>
<dbReference type="SUPFAM" id="SSF52540">
    <property type="entry name" value="P-loop containing nucleoside triphosphate hydrolases"/>
    <property type="match status" value="1"/>
</dbReference>
<accession>A0A2M8P0U1</accession>
<comment type="caution">
    <text evidence="1">The sequence shown here is derived from an EMBL/GenBank/DDBJ whole genome shotgun (WGS) entry which is preliminary data.</text>
</comment>
<dbReference type="InterPro" id="IPR027417">
    <property type="entry name" value="P-loop_NTPase"/>
</dbReference>
<organism evidence="1 2">
    <name type="scientific">Candidatus Thermofonsia Clade 1 bacterium</name>
    <dbReference type="NCBI Taxonomy" id="2364210"/>
    <lineage>
        <taxon>Bacteria</taxon>
        <taxon>Bacillati</taxon>
        <taxon>Chloroflexota</taxon>
        <taxon>Candidatus Thermofontia</taxon>
        <taxon>Candidatus Thermofonsia Clade 1</taxon>
    </lineage>
</organism>
<dbReference type="Gene3D" id="3.40.50.300">
    <property type="entry name" value="P-loop containing nucleotide triphosphate hydrolases"/>
    <property type="match status" value="1"/>
</dbReference>
<dbReference type="AlphaFoldDB" id="A0A2M8P0U1"/>